<protein>
    <submittedName>
        <fullName evidence="2">Uncharacterized protein</fullName>
    </submittedName>
</protein>
<feature type="compositionally biased region" description="Low complexity" evidence="1">
    <location>
        <begin position="141"/>
        <end position="155"/>
    </location>
</feature>
<evidence type="ECO:0000256" key="1">
    <source>
        <dbReference type="SAM" id="MobiDB-lite"/>
    </source>
</evidence>
<dbReference type="Proteomes" id="UP000813462">
    <property type="component" value="Unassembled WGS sequence"/>
</dbReference>
<name>A0A978W3B6_ZIZJJ</name>
<dbReference type="EMBL" id="JAEACU010000001">
    <property type="protein sequence ID" value="KAH7546450.1"/>
    <property type="molecule type" value="Genomic_DNA"/>
</dbReference>
<gene>
    <name evidence="2" type="ORF">FEM48_Zijuj01G0202100</name>
</gene>
<sequence>MDTQGKSNAEFRNDVNEALARHESRFDQVTHALQQVLMEIQALCVTNSPRRSLQEINPFAMGESSNTHATYQEVFERLSHQVDGLPENFLIGCFIARLRDEIRLELKIKHLTTLAEIIGVARLIEEKIKFQCRSTPNYRPPVTSVTTKVTTSPNSGVLEPPLNARDRVNTPTKTPMVRRISIKKPAKEGRKDSAIIVMTNSFRAIDANDHNFS</sequence>
<feature type="region of interest" description="Disordered" evidence="1">
    <location>
        <begin position="141"/>
        <end position="170"/>
    </location>
</feature>
<evidence type="ECO:0000313" key="3">
    <source>
        <dbReference type="Proteomes" id="UP000813462"/>
    </source>
</evidence>
<accession>A0A978W3B6</accession>
<proteinExistence type="predicted"/>
<dbReference type="AlphaFoldDB" id="A0A978W3B6"/>
<comment type="caution">
    <text evidence="2">The sequence shown here is derived from an EMBL/GenBank/DDBJ whole genome shotgun (WGS) entry which is preliminary data.</text>
</comment>
<reference evidence="2" key="1">
    <citation type="journal article" date="2021" name="Front. Plant Sci.">
        <title>Chromosome-Scale Genome Assembly for Chinese Sour Jujube and Insights Into Its Genome Evolution and Domestication Signature.</title>
        <authorList>
            <person name="Shen L.-Y."/>
            <person name="Luo H."/>
            <person name="Wang X.-L."/>
            <person name="Wang X.-M."/>
            <person name="Qiu X.-J."/>
            <person name="Liu H."/>
            <person name="Zhou S.-S."/>
            <person name="Jia K.-H."/>
            <person name="Nie S."/>
            <person name="Bao Y.-T."/>
            <person name="Zhang R.-G."/>
            <person name="Yun Q.-Z."/>
            <person name="Chai Y.-H."/>
            <person name="Lu J.-Y."/>
            <person name="Li Y."/>
            <person name="Zhao S.-W."/>
            <person name="Mao J.-F."/>
            <person name="Jia S.-G."/>
            <person name="Mao Y.-M."/>
        </authorList>
    </citation>
    <scope>NUCLEOTIDE SEQUENCE</scope>
    <source>
        <strain evidence="2">AT0</strain>
        <tissue evidence="2">Leaf</tissue>
    </source>
</reference>
<organism evidence="2 3">
    <name type="scientific">Ziziphus jujuba var. spinosa</name>
    <dbReference type="NCBI Taxonomy" id="714518"/>
    <lineage>
        <taxon>Eukaryota</taxon>
        <taxon>Viridiplantae</taxon>
        <taxon>Streptophyta</taxon>
        <taxon>Embryophyta</taxon>
        <taxon>Tracheophyta</taxon>
        <taxon>Spermatophyta</taxon>
        <taxon>Magnoliopsida</taxon>
        <taxon>eudicotyledons</taxon>
        <taxon>Gunneridae</taxon>
        <taxon>Pentapetalae</taxon>
        <taxon>rosids</taxon>
        <taxon>fabids</taxon>
        <taxon>Rosales</taxon>
        <taxon>Rhamnaceae</taxon>
        <taxon>Paliureae</taxon>
        <taxon>Ziziphus</taxon>
    </lineage>
</organism>
<evidence type="ECO:0000313" key="2">
    <source>
        <dbReference type="EMBL" id="KAH7546450.1"/>
    </source>
</evidence>